<dbReference type="KEGG" id="gtt:GUITHDRAFT_122806"/>
<dbReference type="PANTHER" id="PTHR12782:SF5">
    <property type="entry name" value="PROSTAGLANDIN E SYNTHASE 2"/>
    <property type="match status" value="1"/>
</dbReference>
<accession>L1I519</accession>
<proteinExistence type="predicted"/>
<dbReference type="Gene3D" id="1.20.1050.10">
    <property type="match status" value="1"/>
</dbReference>
<evidence type="ECO:0008006" key="4">
    <source>
        <dbReference type="Google" id="ProtNLM"/>
    </source>
</evidence>
<dbReference type="EMBL" id="JH993412">
    <property type="protein sequence ID" value="EKX30989.1"/>
    <property type="molecule type" value="Genomic_DNA"/>
</dbReference>
<dbReference type="OMA" id="NTWIRAL"/>
<name>L1I519_GUITC</name>
<organism evidence="1">
    <name type="scientific">Guillardia theta (strain CCMP2712)</name>
    <name type="common">Cryptophyte</name>
    <dbReference type="NCBI Taxonomy" id="905079"/>
    <lineage>
        <taxon>Eukaryota</taxon>
        <taxon>Cryptophyceae</taxon>
        <taxon>Pyrenomonadales</taxon>
        <taxon>Geminigeraceae</taxon>
        <taxon>Guillardia</taxon>
    </lineage>
</organism>
<sequence length="150" mass="16694">VRGWMDWADKELAVLLFPNLTRSFSESYEAFSYVQEVPTFSLLDKYSNHVAGATAMWLAQGKLKKKYKIEDERAALASSLSKWADALDNKLFLGGSSPNLADLCVFGVLRAVDGSATQKVIEDSPVADWYKRMRELVGERGGARVAREAK</sequence>
<evidence type="ECO:0000313" key="1">
    <source>
        <dbReference type="EMBL" id="EKX30989.1"/>
    </source>
</evidence>
<keyword evidence="3" id="KW-1185">Reference proteome</keyword>
<feature type="non-terminal residue" evidence="1">
    <location>
        <position position="1"/>
    </location>
</feature>
<dbReference type="InterPro" id="IPR036282">
    <property type="entry name" value="Glutathione-S-Trfase_C_sf"/>
</dbReference>
<dbReference type="PANTHER" id="PTHR12782">
    <property type="entry name" value="MICROSOMAL PROSTAGLANDIN E SYNTHASE-2"/>
    <property type="match status" value="1"/>
</dbReference>
<reference evidence="1 3" key="1">
    <citation type="journal article" date="2012" name="Nature">
        <title>Algal genomes reveal evolutionary mosaicism and the fate of nucleomorphs.</title>
        <authorList>
            <consortium name="DOE Joint Genome Institute"/>
            <person name="Curtis B.A."/>
            <person name="Tanifuji G."/>
            <person name="Burki F."/>
            <person name="Gruber A."/>
            <person name="Irimia M."/>
            <person name="Maruyama S."/>
            <person name="Arias M.C."/>
            <person name="Ball S.G."/>
            <person name="Gile G.H."/>
            <person name="Hirakawa Y."/>
            <person name="Hopkins J.F."/>
            <person name="Kuo A."/>
            <person name="Rensing S.A."/>
            <person name="Schmutz J."/>
            <person name="Symeonidi A."/>
            <person name="Elias M."/>
            <person name="Eveleigh R.J."/>
            <person name="Herman E.K."/>
            <person name="Klute M.J."/>
            <person name="Nakayama T."/>
            <person name="Obornik M."/>
            <person name="Reyes-Prieto A."/>
            <person name="Armbrust E.V."/>
            <person name="Aves S.J."/>
            <person name="Beiko R.G."/>
            <person name="Coutinho P."/>
            <person name="Dacks J.B."/>
            <person name="Durnford D.G."/>
            <person name="Fast N.M."/>
            <person name="Green B.R."/>
            <person name="Grisdale C.J."/>
            <person name="Hempel F."/>
            <person name="Henrissat B."/>
            <person name="Hoppner M.P."/>
            <person name="Ishida K."/>
            <person name="Kim E."/>
            <person name="Koreny L."/>
            <person name="Kroth P.G."/>
            <person name="Liu Y."/>
            <person name="Malik S.B."/>
            <person name="Maier U.G."/>
            <person name="McRose D."/>
            <person name="Mock T."/>
            <person name="Neilson J.A."/>
            <person name="Onodera N.T."/>
            <person name="Poole A.M."/>
            <person name="Pritham E.J."/>
            <person name="Richards T.A."/>
            <person name="Rocap G."/>
            <person name="Roy S.W."/>
            <person name="Sarai C."/>
            <person name="Schaack S."/>
            <person name="Shirato S."/>
            <person name="Slamovits C.H."/>
            <person name="Spencer D.F."/>
            <person name="Suzuki S."/>
            <person name="Worden A.Z."/>
            <person name="Zauner S."/>
            <person name="Barry K."/>
            <person name="Bell C."/>
            <person name="Bharti A.K."/>
            <person name="Crow J.A."/>
            <person name="Grimwood J."/>
            <person name="Kramer R."/>
            <person name="Lindquist E."/>
            <person name="Lucas S."/>
            <person name="Salamov A."/>
            <person name="McFadden G.I."/>
            <person name="Lane C.E."/>
            <person name="Keeling P.J."/>
            <person name="Gray M.W."/>
            <person name="Grigoriev I.V."/>
            <person name="Archibald J.M."/>
        </authorList>
    </citation>
    <scope>NUCLEOTIDE SEQUENCE</scope>
    <source>
        <strain evidence="1 3">CCMP2712</strain>
    </source>
</reference>
<dbReference type="SUPFAM" id="SSF47616">
    <property type="entry name" value="GST C-terminal domain-like"/>
    <property type="match status" value="1"/>
</dbReference>
<dbReference type="Pfam" id="PF13410">
    <property type="entry name" value="GST_C_2"/>
    <property type="match status" value="1"/>
</dbReference>
<evidence type="ECO:0000313" key="2">
    <source>
        <dbReference type="EnsemblProtists" id="EKX30989"/>
    </source>
</evidence>
<dbReference type="Proteomes" id="UP000011087">
    <property type="component" value="Unassembled WGS sequence"/>
</dbReference>
<gene>
    <name evidence="1" type="ORF">GUITHDRAFT_122806</name>
</gene>
<dbReference type="STRING" id="905079.L1I519"/>
<dbReference type="PaxDb" id="55529-EKX30989"/>
<dbReference type="AlphaFoldDB" id="L1I519"/>
<protein>
    <recommendedName>
        <fullName evidence="4">GST C-terminal domain-containing protein</fullName>
    </recommendedName>
</protein>
<dbReference type="RefSeq" id="XP_005817969.1">
    <property type="nucleotide sequence ID" value="XM_005817912.1"/>
</dbReference>
<dbReference type="HOGENOM" id="CLU_011226_0_5_1"/>
<dbReference type="GO" id="GO:0005739">
    <property type="term" value="C:mitochondrion"/>
    <property type="evidence" value="ECO:0007669"/>
    <property type="project" value="TreeGrafter"/>
</dbReference>
<dbReference type="GeneID" id="17287709"/>
<dbReference type="OrthoDB" id="423541at2759"/>
<evidence type="ECO:0000313" key="3">
    <source>
        <dbReference type="Proteomes" id="UP000011087"/>
    </source>
</evidence>
<reference evidence="3" key="2">
    <citation type="submission" date="2012-11" db="EMBL/GenBank/DDBJ databases">
        <authorList>
            <person name="Kuo A."/>
            <person name="Curtis B.A."/>
            <person name="Tanifuji G."/>
            <person name="Burki F."/>
            <person name="Gruber A."/>
            <person name="Irimia M."/>
            <person name="Maruyama S."/>
            <person name="Arias M.C."/>
            <person name="Ball S.G."/>
            <person name="Gile G.H."/>
            <person name="Hirakawa Y."/>
            <person name="Hopkins J.F."/>
            <person name="Rensing S.A."/>
            <person name="Schmutz J."/>
            <person name="Symeonidi A."/>
            <person name="Elias M."/>
            <person name="Eveleigh R.J."/>
            <person name="Herman E.K."/>
            <person name="Klute M.J."/>
            <person name="Nakayama T."/>
            <person name="Obornik M."/>
            <person name="Reyes-Prieto A."/>
            <person name="Armbrust E.V."/>
            <person name="Aves S.J."/>
            <person name="Beiko R.G."/>
            <person name="Coutinho P."/>
            <person name="Dacks J.B."/>
            <person name="Durnford D.G."/>
            <person name="Fast N.M."/>
            <person name="Green B.R."/>
            <person name="Grisdale C."/>
            <person name="Hempe F."/>
            <person name="Henrissat B."/>
            <person name="Hoppner M.P."/>
            <person name="Ishida K.-I."/>
            <person name="Kim E."/>
            <person name="Koreny L."/>
            <person name="Kroth P.G."/>
            <person name="Liu Y."/>
            <person name="Malik S.-B."/>
            <person name="Maier U.G."/>
            <person name="McRose D."/>
            <person name="Mock T."/>
            <person name="Neilson J.A."/>
            <person name="Onodera N.T."/>
            <person name="Poole A.M."/>
            <person name="Pritham E.J."/>
            <person name="Richards T.A."/>
            <person name="Rocap G."/>
            <person name="Roy S.W."/>
            <person name="Sarai C."/>
            <person name="Schaack S."/>
            <person name="Shirato S."/>
            <person name="Slamovits C.H."/>
            <person name="Spencer D.F."/>
            <person name="Suzuki S."/>
            <person name="Worden A.Z."/>
            <person name="Zauner S."/>
            <person name="Barry K."/>
            <person name="Bell C."/>
            <person name="Bharti A.K."/>
            <person name="Crow J.A."/>
            <person name="Grimwood J."/>
            <person name="Kramer R."/>
            <person name="Lindquist E."/>
            <person name="Lucas S."/>
            <person name="Salamov A."/>
            <person name="McFadden G.I."/>
            <person name="Lane C.E."/>
            <person name="Keeling P.J."/>
            <person name="Gray M.W."/>
            <person name="Grigoriev I.V."/>
            <person name="Archibald J.M."/>
        </authorList>
    </citation>
    <scope>NUCLEOTIDE SEQUENCE</scope>
    <source>
        <strain evidence="3">CCMP2712</strain>
    </source>
</reference>
<dbReference type="CDD" id="cd03197">
    <property type="entry name" value="GST_C_mPGES2"/>
    <property type="match status" value="1"/>
</dbReference>
<dbReference type="eggNOG" id="KOG3029">
    <property type="taxonomic scope" value="Eukaryota"/>
</dbReference>
<dbReference type="EnsemblProtists" id="EKX30989">
    <property type="protein sequence ID" value="EKX30989"/>
    <property type="gene ID" value="GUITHDRAFT_122806"/>
</dbReference>
<reference evidence="2" key="3">
    <citation type="submission" date="2016-03" db="UniProtKB">
        <authorList>
            <consortium name="EnsemblProtists"/>
        </authorList>
    </citation>
    <scope>IDENTIFICATION</scope>
</reference>
<dbReference type="InterPro" id="IPR034335">
    <property type="entry name" value="PGES2_C"/>
</dbReference>